<protein>
    <recommendedName>
        <fullName evidence="2">CCHC-type domain-containing protein</fullName>
    </recommendedName>
</protein>
<dbReference type="Gramene" id="RZC80187">
    <property type="protein sequence ID" value="RZC80187"/>
    <property type="gene ID" value="C5167_042766"/>
</dbReference>
<dbReference type="Pfam" id="PF14223">
    <property type="entry name" value="Retrotran_gag_2"/>
    <property type="match status" value="4"/>
</dbReference>
<dbReference type="STRING" id="3469.A0A4Y7L5H2"/>
<dbReference type="GO" id="GO:0008270">
    <property type="term" value="F:zinc ion binding"/>
    <property type="evidence" value="ECO:0007669"/>
    <property type="project" value="UniProtKB-KW"/>
</dbReference>
<keyword evidence="1" id="KW-0863">Zinc-finger</keyword>
<dbReference type="InterPro" id="IPR001878">
    <property type="entry name" value="Znf_CCHC"/>
</dbReference>
<keyword evidence="4" id="KW-1185">Reference proteome</keyword>
<name>A0A4Y7L5H2_PAPSO</name>
<keyword evidence="1" id="KW-0479">Metal-binding</keyword>
<evidence type="ECO:0000313" key="4">
    <source>
        <dbReference type="Proteomes" id="UP000316621"/>
    </source>
</evidence>
<reference evidence="3 4" key="1">
    <citation type="journal article" date="2018" name="Science">
        <title>The opium poppy genome and morphinan production.</title>
        <authorList>
            <person name="Guo L."/>
            <person name="Winzer T."/>
            <person name="Yang X."/>
            <person name="Li Y."/>
            <person name="Ning Z."/>
            <person name="He Z."/>
            <person name="Teodor R."/>
            <person name="Lu Y."/>
            <person name="Bowser T.A."/>
            <person name="Graham I.A."/>
            <person name="Ye K."/>
        </authorList>
    </citation>
    <scope>NUCLEOTIDE SEQUENCE [LARGE SCALE GENOMIC DNA]</scope>
    <source>
        <strain evidence="4">cv. HN1</strain>
        <tissue evidence="3">Leaves</tissue>
    </source>
</reference>
<dbReference type="PANTHER" id="PTHR35317:SF35">
    <property type="entry name" value="DUF4219 DOMAIN-CONTAINING PROTEIN"/>
    <property type="match status" value="1"/>
</dbReference>
<gene>
    <name evidence="3" type="ORF">C5167_042766</name>
</gene>
<dbReference type="PANTHER" id="PTHR35317">
    <property type="entry name" value="OS04G0629600 PROTEIN"/>
    <property type="match status" value="1"/>
</dbReference>
<evidence type="ECO:0000256" key="1">
    <source>
        <dbReference type="PROSITE-ProRule" id="PRU00047"/>
    </source>
</evidence>
<dbReference type="EMBL" id="CM010724">
    <property type="protein sequence ID" value="RZC80187.1"/>
    <property type="molecule type" value="Genomic_DNA"/>
</dbReference>
<dbReference type="PROSITE" id="PS50158">
    <property type="entry name" value="ZF_CCHC"/>
    <property type="match status" value="1"/>
</dbReference>
<sequence>MATKGAALQTNVSVFKEKATPDQKKEYEEKVRKDAKALTVIQEGVDDAIFPKISLCKRTKEAWDLLKYQFEGTDKTIMVKLQTLRRQFETFSMGNSDSVQGFLDNVIKTVNSMRAYDEEISDRKIVKKVLRSLPHKYDHVVAAIEESKDLSKYTFNDLMGSLQAHEQRLNRLEDEGFEEKALWAKKGEFCSICKRTNHTTERCYFKDSKKKAVQCYHCNRFGHIEKYCRDKPKEENANFCMGVIDDEESQLILGQLMATKGAALQTNVSVFKESGYDEIDLEKATPDQKKEYNEKVGKDAKALTVIQEGVDDAIFPKISLCKRAKEAWDLLKYQFEGTYKTVMVKLQTLRRQFKTFSMGNSDSVQGFLDNVIKTVNSMRAYDEEISDRKIVEKVLLSLPHKYDDVVAAIEESKDLSKHTFNDIMGSLQAHEQRLNRLEDEGFEEKALWAKKGEFCSIFKRTNHTTERCYFKDSKKKAVQCYHCNRFGHIEKYYRDKSKEENANFCMGVIDDEESQSILGQLVATKGAALQTNVHVFKESGYDEIDLEKATPDQKKEYKEKVRKDAKALTVIQEGVDDAIFPKISLCKRAKEAWDLLKDQFEGFFDNVIKTVNSMRAYDEEISDWKIVEKVLRSLPHKYDHVVSAIEESKDLSKYSFNDLMGSLQAHEQRLNRLEDEGFEEKALWAKKVQCYHCNRFGHIEKYRRDKPKEENANFCMGVIDDEELVVKLPFVETGSMLADTAIGVEADAIVADDENHEAQRRLVSSAVEEQQRQSAAPEAGKMALDLLSQMKAAMGTSLMKGLLNGRRIGSS</sequence>
<dbReference type="AlphaFoldDB" id="A0A4Y7L5H2"/>
<evidence type="ECO:0000259" key="2">
    <source>
        <dbReference type="PROSITE" id="PS50158"/>
    </source>
</evidence>
<feature type="domain" description="CCHC-type" evidence="2">
    <location>
        <begin position="215"/>
        <end position="230"/>
    </location>
</feature>
<evidence type="ECO:0000313" key="3">
    <source>
        <dbReference type="EMBL" id="RZC80187.1"/>
    </source>
</evidence>
<dbReference type="Proteomes" id="UP000316621">
    <property type="component" value="Chromosome 10"/>
</dbReference>
<dbReference type="GO" id="GO:0003676">
    <property type="term" value="F:nucleic acid binding"/>
    <property type="evidence" value="ECO:0007669"/>
    <property type="project" value="InterPro"/>
</dbReference>
<accession>A0A4Y7L5H2</accession>
<keyword evidence="1" id="KW-0862">Zinc</keyword>
<dbReference type="SMART" id="SM00343">
    <property type="entry name" value="ZnF_C2HC"/>
    <property type="match status" value="4"/>
</dbReference>
<organism evidence="3 4">
    <name type="scientific">Papaver somniferum</name>
    <name type="common">Opium poppy</name>
    <dbReference type="NCBI Taxonomy" id="3469"/>
    <lineage>
        <taxon>Eukaryota</taxon>
        <taxon>Viridiplantae</taxon>
        <taxon>Streptophyta</taxon>
        <taxon>Embryophyta</taxon>
        <taxon>Tracheophyta</taxon>
        <taxon>Spermatophyta</taxon>
        <taxon>Magnoliopsida</taxon>
        <taxon>Ranunculales</taxon>
        <taxon>Papaveraceae</taxon>
        <taxon>Papaveroideae</taxon>
        <taxon>Papaver</taxon>
    </lineage>
</organism>
<proteinExistence type="predicted"/>